<feature type="repeat" description="WD" evidence="3">
    <location>
        <begin position="11"/>
        <end position="48"/>
    </location>
</feature>
<sequence>MRTSVLPQILLDGHSGNVLSCAIASHGGDFPIIFSGGKDELVKAWDVRHTKRCLYELSTGTTQPKSLAWHDESQTLFLLGNNIYGGEDDRDEDWWPSKAHRNRDYFGAPWCSSGHLMAEYRFMTDPDTRSFPCAPEVVDQEPTEIDEDQM</sequence>
<dbReference type="InterPro" id="IPR001680">
    <property type="entry name" value="WD40_rpt"/>
</dbReference>
<keyword evidence="5" id="KW-1185">Reference proteome</keyword>
<evidence type="ECO:0000313" key="5">
    <source>
        <dbReference type="Proteomes" id="UP000054248"/>
    </source>
</evidence>
<keyword evidence="2" id="KW-0677">Repeat</keyword>
<dbReference type="AlphaFoldDB" id="A0A0C3QDW3"/>
<dbReference type="InterPro" id="IPR011047">
    <property type="entry name" value="Quinoprotein_ADH-like_sf"/>
</dbReference>
<dbReference type="InterPro" id="IPR015943">
    <property type="entry name" value="WD40/YVTN_repeat-like_dom_sf"/>
</dbReference>
<organism evidence="4 5">
    <name type="scientific">Tulasnella calospora MUT 4182</name>
    <dbReference type="NCBI Taxonomy" id="1051891"/>
    <lineage>
        <taxon>Eukaryota</taxon>
        <taxon>Fungi</taxon>
        <taxon>Dikarya</taxon>
        <taxon>Basidiomycota</taxon>
        <taxon>Agaricomycotina</taxon>
        <taxon>Agaricomycetes</taxon>
        <taxon>Cantharellales</taxon>
        <taxon>Tulasnellaceae</taxon>
        <taxon>Tulasnella</taxon>
    </lineage>
</organism>
<dbReference type="OrthoDB" id="548949at2759"/>
<dbReference type="Gene3D" id="2.130.10.10">
    <property type="entry name" value="YVTN repeat-like/Quinoprotein amine dehydrogenase"/>
    <property type="match status" value="1"/>
</dbReference>
<dbReference type="PROSITE" id="PS00678">
    <property type="entry name" value="WD_REPEATS_1"/>
    <property type="match status" value="1"/>
</dbReference>
<name>A0A0C3QDW3_9AGAM</name>
<evidence type="ECO:0000256" key="2">
    <source>
        <dbReference type="ARBA" id="ARBA00022737"/>
    </source>
</evidence>
<dbReference type="Proteomes" id="UP000054248">
    <property type="component" value="Unassembled WGS sequence"/>
</dbReference>
<dbReference type="PROSITE" id="PS50082">
    <property type="entry name" value="WD_REPEATS_2"/>
    <property type="match status" value="1"/>
</dbReference>
<protein>
    <submittedName>
        <fullName evidence="4">Uncharacterized protein</fullName>
    </submittedName>
</protein>
<dbReference type="SUPFAM" id="SSF50998">
    <property type="entry name" value="Quinoprotein alcohol dehydrogenase-like"/>
    <property type="match status" value="1"/>
</dbReference>
<dbReference type="HOGENOM" id="CLU_1741900_0_0_1"/>
<dbReference type="EMBL" id="KN823093">
    <property type="protein sequence ID" value="KIO23089.1"/>
    <property type="molecule type" value="Genomic_DNA"/>
</dbReference>
<keyword evidence="1 3" id="KW-0853">WD repeat</keyword>
<dbReference type="STRING" id="1051891.A0A0C3QDW3"/>
<dbReference type="InterPro" id="IPR019775">
    <property type="entry name" value="WD40_repeat_CS"/>
</dbReference>
<proteinExistence type="predicted"/>
<gene>
    <name evidence="4" type="ORF">M407DRAFT_244923</name>
</gene>
<accession>A0A0C3QDW3</accession>
<reference evidence="4 5" key="1">
    <citation type="submission" date="2014-04" db="EMBL/GenBank/DDBJ databases">
        <authorList>
            <consortium name="DOE Joint Genome Institute"/>
            <person name="Kuo A."/>
            <person name="Girlanda M."/>
            <person name="Perotto S."/>
            <person name="Kohler A."/>
            <person name="Nagy L.G."/>
            <person name="Floudas D."/>
            <person name="Copeland A."/>
            <person name="Barry K.W."/>
            <person name="Cichocki N."/>
            <person name="Veneault-Fourrey C."/>
            <person name="LaButti K."/>
            <person name="Lindquist E.A."/>
            <person name="Lipzen A."/>
            <person name="Lundell T."/>
            <person name="Morin E."/>
            <person name="Murat C."/>
            <person name="Sun H."/>
            <person name="Tunlid A."/>
            <person name="Henrissat B."/>
            <person name="Grigoriev I.V."/>
            <person name="Hibbett D.S."/>
            <person name="Martin F."/>
            <person name="Nordberg H.P."/>
            <person name="Cantor M.N."/>
            <person name="Hua S.X."/>
        </authorList>
    </citation>
    <scope>NUCLEOTIDE SEQUENCE [LARGE SCALE GENOMIC DNA]</scope>
    <source>
        <strain evidence="4 5">MUT 4182</strain>
    </source>
</reference>
<evidence type="ECO:0000256" key="3">
    <source>
        <dbReference type="PROSITE-ProRule" id="PRU00221"/>
    </source>
</evidence>
<evidence type="ECO:0000313" key="4">
    <source>
        <dbReference type="EMBL" id="KIO23089.1"/>
    </source>
</evidence>
<evidence type="ECO:0000256" key="1">
    <source>
        <dbReference type="ARBA" id="ARBA00022574"/>
    </source>
</evidence>
<reference evidence="5" key="2">
    <citation type="submission" date="2015-01" db="EMBL/GenBank/DDBJ databases">
        <title>Evolutionary Origins and Diversification of the Mycorrhizal Mutualists.</title>
        <authorList>
            <consortium name="DOE Joint Genome Institute"/>
            <consortium name="Mycorrhizal Genomics Consortium"/>
            <person name="Kohler A."/>
            <person name="Kuo A."/>
            <person name="Nagy L.G."/>
            <person name="Floudas D."/>
            <person name="Copeland A."/>
            <person name="Barry K.W."/>
            <person name="Cichocki N."/>
            <person name="Veneault-Fourrey C."/>
            <person name="LaButti K."/>
            <person name="Lindquist E.A."/>
            <person name="Lipzen A."/>
            <person name="Lundell T."/>
            <person name="Morin E."/>
            <person name="Murat C."/>
            <person name="Riley R."/>
            <person name="Ohm R."/>
            <person name="Sun H."/>
            <person name="Tunlid A."/>
            <person name="Henrissat B."/>
            <person name="Grigoriev I.V."/>
            <person name="Hibbett D.S."/>
            <person name="Martin F."/>
        </authorList>
    </citation>
    <scope>NUCLEOTIDE SEQUENCE [LARGE SCALE GENOMIC DNA]</scope>
    <source>
        <strain evidence="5">MUT 4182</strain>
    </source>
</reference>